<evidence type="ECO:0000256" key="1">
    <source>
        <dbReference type="SAM" id="Phobius"/>
    </source>
</evidence>
<accession>A0A9P7ZL48</accession>
<feature type="transmembrane region" description="Helical" evidence="1">
    <location>
        <begin position="85"/>
        <end position="104"/>
    </location>
</feature>
<feature type="transmembrane region" description="Helical" evidence="1">
    <location>
        <begin position="116"/>
        <end position="139"/>
    </location>
</feature>
<feature type="transmembrane region" description="Helical" evidence="1">
    <location>
        <begin position="38"/>
        <end position="59"/>
    </location>
</feature>
<keyword evidence="3" id="KW-1185">Reference proteome</keyword>
<keyword evidence="1" id="KW-0812">Transmembrane</keyword>
<protein>
    <submittedName>
        <fullName evidence="2">Uncharacterized protein</fullName>
    </submittedName>
</protein>
<dbReference type="AlphaFoldDB" id="A0A9P7ZL48"/>
<dbReference type="RefSeq" id="XP_046117870.1">
    <property type="nucleotide sequence ID" value="XM_046257623.1"/>
</dbReference>
<feature type="transmembrane region" description="Helical" evidence="1">
    <location>
        <begin position="173"/>
        <end position="197"/>
    </location>
</feature>
<comment type="caution">
    <text evidence="2">The sequence shown here is derived from an EMBL/GenBank/DDBJ whole genome shotgun (WGS) entry which is preliminary data.</text>
</comment>
<evidence type="ECO:0000313" key="2">
    <source>
        <dbReference type="EMBL" id="KAG9253946.1"/>
    </source>
</evidence>
<dbReference type="Proteomes" id="UP000887229">
    <property type="component" value="Unassembled WGS sequence"/>
</dbReference>
<sequence>MINMEPSKLKTQVSASDISATSTTVAPRATVLLSSAQLALSAVALAAGVTVLGVSADALKTFDDTHLPSEYFLPLWPAGVDVRPVQGMVAAGTIVTVMSLVSLIMGRLSMTKNKPLLHMIPSLLALLAVLVAVGLSYHLNAANPTVHNWTCRWRQVPMQQRPHWGTLCKQGEAGLALMVTLIPVEVMLTGVCAYATLAGRNKSLPEH</sequence>
<gene>
    <name evidence="2" type="ORF">F5Z01DRAFT_137785</name>
</gene>
<proteinExistence type="predicted"/>
<dbReference type="OrthoDB" id="3890746at2759"/>
<evidence type="ECO:0000313" key="3">
    <source>
        <dbReference type="Proteomes" id="UP000887229"/>
    </source>
</evidence>
<keyword evidence="1" id="KW-0472">Membrane</keyword>
<keyword evidence="1" id="KW-1133">Transmembrane helix</keyword>
<dbReference type="GeneID" id="70288526"/>
<reference evidence="2" key="1">
    <citation type="journal article" date="2021" name="IMA Fungus">
        <title>Genomic characterization of three marine fungi, including Emericellopsis atlantica sp. nov. with signatures of a generalist lifestyle and marine biomass degradation.</title>
        <authorList>
            <person name="Hagestad O.C."/>
            <person name="Hou L."/>
            <person name="Andersen J.H."/>
            <person name="Hansen E.H."/>
            <person name="Altermark B."/>
            <person name="Li C."/>
            <person name="Kuhnert E."/>
            <person name="Cox R.J."/>
            <person name="Crous P.W."/>
            <person name="Spatafora J.W."/>
            <person name="Lail K."/>
            <person name="Amirebrahimi M."/>
            <person name="Lipzen A."/>
            <person name="Pangilinan J."/>
            <person name="Andreopoulos W."/>
            <person name="Hayes R.D."/>
            <person name="Ng V."/>
            <person name="Grigoriev I.V."/>
            <person name="Jackson S.A."/>
            <person name="Sutton T.D.S."/>
            <person name="Dobson A.D.W."/>
            <person name="Rama T."/>
        </authorList>
    </citation>
    <scope>NUCLEOTIDE SEQUENCE</scope>
    <source>
        <strain evidence="2">TS7</strain>
    </source>
</reference>
<organism evidence="2 3">
    <name type="scientific">Emericellopsis atlantica</name>
    <dbReference type="NCBI Taxonomy" id="2614577"/>
    <lineage>
        <taxon>Eukaryota</taxon>
        <taxon>Fungi</taxon>
        <taxon>Dikarya</taxon>
        <taxon>Ascomycota</taxon>
        <taxon>Pezizomycotina</taxon>
        <taxon>Sordariomycetes</taxon>
        <taxon>Hypocreomycetidae</taxon>
        <taxon>Hypocreales</taxon>
        <taxon>Bionectriaceae</taxon>
        <taxon>Emericellopsis</taxon>
    </lineage>
</organism>
<name>A0A9P7ZL48_9HYPO</name>
<dbReference type="EMBL" id="MU251256">
    <property type="protein sequence ID" value="KAG9253946.1"/>
    <property type="molecule type" value="Genomic_DNA"/>
</dbReference>